<evidence type="ECO:0000259" key="3">
    <source>
        <dbReference type="Pfam" id="PF03109"/>
    </source>
</evidence>
<dbReference type="Proteomes" id="UP000663760">
    <property type="component" value="Chromosome 16"/>
</dbReference>
<dbReference type="OrthoDB" id="427480at2759"/>
<evidence type="ECO:0000313" key="4">
    <source>
        <dbReference type="EMBL" id="CAA7409642.1"/>
    </source>
</evidence>
<feature type="region of interest" description="Disordered" evidence="2">
    <location>
        <begin position="1"/>
        <end position="65"/>
    </location>
</feature>
<accession>A0A7I8LIG7</accession>
<dbReference type="GO" id="GO:0016020">
    <property type="term" value="C:membrane"/>
    <property type="evidence" value="ECO:0007669"/>
    <property type="project" value="GOC"/>
</dbReference>
<evidence type="ECO:0000256" key="2">
    <source>
        <dbReference type="SAM" id="MobiDB-lite"/>
    </source>
</evidence>
<sequence length="659" mass="74615">MGLRGAEFSLRARTGGGGGPFFRAAPPVRAAQQQQRPGAAGRRINGRPSRMVPTTELARRSSPEGPLVAVERVRRRPPVPPSSGEEVRTAAAAAAVVAFGWEQGGYNAWRRTVDVWSFLLTLNLRVKMDAAEWTYRGGFTEEKQKARWRRTATWLRDCVLQLGPTFIKLGQLFSTRSDLLPREYVDELAKLQDRVPAFSPARARGYIEAELGAPINVLFKEFEDRPIAAASLGQVHRATLHNGEKVVVKVQRPGLKKLFDIDLRNLKIVTEYFQRSEAFGGPKRDWVAIYDECSKVLYEEIDYINEGKNADRFRRDFRNVKWVRVPLVLWEYTSRKVLTLEYVPGIKITDLDKIDARGYRRSKIASNAIESYLIQILKAGFFHADPHPGNLAIDGDGSLVYYDFGMMGEIKSFTQERLLELFFAVYEKDTKKVLRSLIDLEVLQPTGDMTSVRRTVQFFMDNLMNQRPDQAQTVAAIGEDLFAIASDKPISFPSTFTFVMKAFTTIEGIGYILDPEFSFARVAAPYVQELIDTRQKQRSGAELVEEIRRQTNDARNYTLSMPYRIQQIEEFIRQLESGDLKLRVRVLESERAAQKASIMQMATIYTVLGGTLLHIGVTISSQGIPDIANGTFIGAGIMLVMSIRSMRRIQKLNKIEKMF</sequence>
<dbReference type="GO" id="GO:0046467">
    <property type="term" value="P:membrane lipid biosynthetic process"/>
    <property type="evidence" value="ECO:0007669"/>
    <property type="project" value="TreeGrafter"/>
</dbReference>
<organism evidence="4 5">
    <name type="scientific">Spirodela intermedia</name>
    <name type="common">Intermediate duckweed</name>
    <dbReference type="NCBI Taxonomy" id="51605"/>
    <lineage>
        <taxon>Eukaryota</taxon>
        <taxon>Viridiplantae</taxon>
        <taxon>Streptophyta</taxon>
        <taxon>Embryophyta</taxon>
        <taxon>Tracheophyta</taxon>
        <taxon>Spermatophyta</taxon>
        <taxon>Magnoliopsida</taxon>
        <taxon>Liliopsida</taxon>
        <taxon>Araceae</taxon>
        <taxon>Lemnoideae</taxon>
        <taxon>Spirodela</taxon>
    </lineage>
</organism>
<dbReference type="PANTHER" id="PTHR10566">
    <property type="entry name" value="CHAPERONE-ACTIVITY OF BC1 COMPLEX CABC1 -RELATED"/>
    <property type="match status" value="1"/>
</dbReference>
<dbReference type="Pfam" id="PF03109">
    <property type="entry name" value="ABC1"/>
    <property type="match status" value="1"/>
</dbReference>
<dbReference type="SUPFAM" id="SSF56112">
    <property type="entry name" value="Protein kinase-like (PK-like)"/>
    <property type="match status" value="1"/>
</dbReference>
<feature type="compositionally biased region" description="Low complexity" evidence="2">
    <location>
        <begin position="21"/>
        <end position="43"/>
    </location>
</feature>
<evidence type="ECO:0000256" key="1">
    <source>
        <dbReference type="ARBA" id="ARBA00009670"/>
    </source>
</evidence>
<dbReference type="InterPro" id="IPR050154">
    <property type="entry name" value="UbiB_kinase"/>
</dbReference>
<dbReference type="EMBL" id="LR746279">
    <property type="protein sequence ID" value="CAA7409642.1"/>
    <property type="molecule type" value="Genomic_DNA"/>
</dbReference>
<proteinExistence type="inferred from homology"/>
<dbReference type="AlphaFoldDB" id="A0A7I8LIG7"/>
<dbReference type="GO" id="GO:1901031">
    <property type="term" value="P:regulation of response to reactive oxygen species"/>
    <property type="evidence" value="ECO:0007669"/>
    <property type="project" value="TreeGrafter"/>
</dbReference>
<dbReference type="PANTHER" id="PTHR10566:SF113">
    <property type="entry name" value="PROTEIN ACTIVITY OF BC1 COMPLEX KINASE 7, CHLOROPLASTIC"/>
    <property type="match status" value="1"/>
</dbReference>
<gene>
    <name evidence="4" type="ORF">SI8410_16020320</name>
</gene>
<dbReference type="InterPro" id="IPR011009">
    <property type="entry name" value="Kinase-like_dom_sf"/>
</dbReference>
<keyword evidence="5" id="KW-1185">Reference proteome</keyword>
<comment type="similarity">
    <text evidence="1">Belongs to the protein kinase superfamily. ADCK protein kinase family.</text>
</comment>
<protein>
    <recommendedName>
        <fullName evidence="3">ABC1 atypical kinase-like domain-containing protein</fullName>
    </recommendedName>
</protein>
<dbReference type="CDD" id="cd05121">
    <property type="entry name" value="ABC1_ADCK3-like"/>
    <property type="match status" value="1"/>
</dbReference>
<evidence type="ECO:0000313" key="5">
    <source>
        <dbReference type="Proteomes" id="UP000663760"/>
    </source>
</evidence>
<dbReference type="InterPro" id="IPR004147">
    <property type="entry name" value="ABC1_dom"/>
</dbReference>
<feature type="domain" description="ABC1 atypical kinase-like" evidence="3">
    <location>
        <begin position="190"/>
        <end position="435"/>
    </location>
</feature>
<reference evidence="4" key="1">
    <citation type="submission" date="2020-02" db="EMBL/GenBank/DDBJ databases">
        <authorList>
            <person name="Scholz U."/>
            <person name="Mascher M."/>
            <person name="Fiebig A."/>
        </authorList>
    </citation>
    <scope>NUCLEOTIDE SEQUENCE</scope>
</reference>
<name>A0A7I8LIG7_SPIIN</name>